<sequence length="93" mass="9413">MVPVPGVVVFPFRFKIADMIGFAGDGGGKGHLNILLGVLAGDGVGGTPAGYAVCHGLPGMVRSIEGQSAPPGPLAADCFSSEDHYDVVLRCSD</sequence>
<reference evidence="1 2" key="2">
    <citation type="journal article" date="2022" name="Mol. Ecol. Resour.">
        <title>The genomes of chicory, endive, great burdock and yacon provide insights into Asteraceae paleo-polyploidization history and plant inulin production.</title>
        <authorList>
            <person name="Fan W."/>
            <person name="Wang S."/>
            <person name="Wang H."/>
            <person name="Wang A."/>
            <person name="Jiang F."/>
            <person name="Liu H."/>
            <person name="Zhao H."/>
            <person name="Xu D."/>
            <person name="Zhang Y."/>
        </authorList>
    </citation>
    <scope>NUCLEOTIDE SEQUENCE [LARGE SCALE GENOMIC DNA]</scope>
    <source>
        <strain evidence="2">cv. Yunnan</strain>
        <tissue evidence="1">Leaves</tissue>
    </source>
</reference>
<comment type="caution">
    <text evidence="1">The sequence shown here is derived from an EMBL/GenBank/DDBJ whole genome shotgun (WGS) entry which is preliminary data.</text>
</comment>
<name>A0ACB8Z9B2_9ASTR</name>
<proteinExistence type="predicted"/>
<keyword evidence="2" id="KW-1185">Reference proteome</keyword>
<organism evidence="1 2">
    <name type="scientific">Smallanthus sonchifolius</name>
    <dbReference type="NCBI Taxonomy" id="185202"/>
    <lineage>
        <taxon>Eukaryota</taxon>
        <taxon>Viridiplantae</taxon>
        <taxon>Streptophyta</taxon>
        <taxon>Embryophyta</taxon>
        <taxon>Tracheophyta</taxon>
        <taxon>Spermatophyta</taxon>
        <taxon>Magnoliopsida</taxon>
        <taxon>eudicotyledons</taxon>
        <taxon>Gunneridae</taxon>
        <taxon>Pentapetalae</taxon>
        <taxon>asterids</taxon>
        <taxon>campanulids</taxon>
        <taxon>Asterales</taxon>
        <taxon>Asteraceae</taxon>
        <taxon>Asteroideae</taxon>
        <taxon>Heliantheae alliance</taxon>
        <taxon>Millerieae</taxon>
        <taxon>Smallanthus</taxon>
    </lineage>
</organism>
<dbReference type="Proteomes" id="UP001056120">
    <property type="component" value="Linkage Group LG26"/>
</dbReference>
<reference evidence="2" key="1">
    <citation type="journal article" date="2022" name="Mol. Ecol. Resour.">
        <title>The genomes of chicory, endive, great burdock and yacon provide insights into Asteraceae palaeo-polyploidization history and plant inulin production.</title>
        <authorList>
            <person name="Fan W."/>
            <person name="Wang S."/>
            <person name="Wang H."/>
            <person name="Wang A."/>
            <person name="Jiang F."/>
            <person name="Liu H."/>
            <person name="Zhao H."/>
            <person name="Xu D."/>
            <person name="Zhang Y."/>
        </authorList>
    </citation>
    <scope>NUCLEOTIDE SEQUENCE [LARGE SCALE GENOMIC DNA]</scope>
    <source>
        <strain evidence="2">cv. Yunnan</strain>
    </source>
</reference>
<protein>
    <submittedName>
        <fullName evidence="1">Uncharacterized protein</fullName>
    </submittedName>
</protein>
<evidence type="ECO:0000313" key="2">
    <source>
        <dbReference type="Proteomes" id="UP001056120"/>
    </source>
</evidence>
<gene>
    <name evidence="1" type="ORF">L1987_77128</name>
</gene>
<evidence type="ECO:0000313" key="1">
    <source>
        <dbReference type="EMBL" id="KAI3694167.1"/>
    </source>
</evidence>
<accession>A0ACB8Z9B2</accession>
<dbReference type="EMBL" id="CM042043">
    <property type="protein sequence ID" value="KAI3694167.1"/>
    <property type="molecule type" value="Genomic_DNA"/>
</dbReference>